<feature type="transmembrane region" description="Helical" evidence="1">
    <location>
        <begin position="242"/>
        <end position="258"/>
    </location>
</feature>
<feature type="transmembrane region" description="Helical" evidence="1">
    <location>
        <begin position="131"/>
        <end position="156"/>
    </location>
</feature>
<dbReference type="InterPro" id="IPR002656">
    <property type="entry name" value="Acyl_transf_3_dom"/>
</dbReference>
<accession>A0ABT1W7B3</accession>
<dbReference type="PANTHER" id="PTHR23028:SF53">
    <property type="entry name" value="ACYL_TRANSF_3 DOMAIN-CONTAINING PROTEIN"/>
    <property type="match status" value="1"/>
</dbReference>
<feature type="transmembrane region" description="Helical" evidence="1">
    <location>
        <begin position="93"/>
        <end position="111"/>
    </location>
</feature>
<proteinExistence type="predicted"/>
<dbReference type="InterPro" id="IPR050879">
    <property type="entry name" value="Acyltransferase_3"/>
</dbReference>
<organism evidence="3 4">
    <name type="scientific">Endosaccharibacter trunci</name>
    <dbReference type="NCBI Taxonomy" id="2812733"/>
    <lineage>
        <taxon>Bacteria</taxon>
        <taxon>Pseudomonadati</taxon>
        <taxon>Pseudomonadota</taxon>
        <taxon>Alphaproteobacteria</taxon>
        <taxon>Acetobacterales</taxon>
        <taxon>Acetobacteraceae</taxon>
        <taxon>Endosaccharibacter</taxon>
    </lineage>
</organism>
<keyword evidence="1" id="KW-0472">Membrane</keyword>
<feature type="transmembrane region" description="Helical" evidence="1">
    <location>
        <begin position="177"/>
        <end position="198"/>
    </location>
</feature>
<dbReference type="PANTHER" id="PTHR23028">
    <property type="entry name" value="ACETYLTRANSFERASE"/>
    <property type="match status" value="1"/>
</dbReference>
<keyword evidence="1" id="KW-1133">Transmembrane helix</keyword>
<dbReference type="GO" id="GO:0016746">
    <property type="term" value="F:acyltransferase activity"/>
    <property type="evidence" value="ECO:0007669"/>
    <property type="project" value="UniProtKB-KW"/>
</dbReference>
<feature type="transmembrane region" description="Helical" evidence="1">
    <location>
        <begin position="53"/>
        <end position="73"/>
    </location>
</feature>
<keyword evidence="3" id="KW-0808">Transferase</keyword>
<dbReference type="Pfam" id="PF01757">
    <property type="entry name" value="Acyl_transf_3"/>
    <property type="match status" value="1"/>
</dbReference>
<gene>
    <name evidence="3" type="ORF">NFI95_09925</name>
</gene>
<feature type="transmembrane region" description="Helical" evidence="1">
    <location>
        <begin position="12"/>
        <end position="33"/>
    </location>
</feature>
<dbReference type="RefSeq" id="WP_422864245.1">
    <property type="nucleotide sequence ID" value="NZ_JAMSKV010000007.1"/>
</dbReference>
<feature type="transmembrane region" description="Helical" evidence="1">
    <location>
        <begin position="304"/>
        <end position="324"/>
    </location>
</feature>
<feature type="transmembrane region" description="Helical" evidence="1">
    <location>
        <begin position="330"/>
        <end position="354"/>
    </location>
</feature>
<comment type="caution">
    <text evidence="3">The sequence shown here is derived from an EMBL/GenBank/DDBJ whole genome shotgun (WGS) entry which is preliminary data.</text>
</comment>
<dbReference type="Proteomes" id="UP001524587">
    <property type="component" value="Unassembled WGS sequence"/>
</dbReference>
<evidence type="ECO:0000256" key="1">
    <source>
        <dbReference type="SAM" id="Phobius"/>
    </source>
</evidence>
<evidence type="ECO:0000313" key="4">
    <source>
        <dbReference type="Proteomes" id="UP001524587"/>
    </source>
</evidence>
<dbReference type="EMBL" id="JAMSKV010000007">
    <property type="protein sequence ID" value="MCQ8278770.1"/>
    <property type="molecule type" value="Genomic_DNA"/>
</dbReference>
<evidence type="ECO:0000313" key="3">
    <source>
        <dbReference type="EMBL" id="MCQ8278770.1"/>
    </source>
</evidence>
<keyword evidence="3" id="KW-0012">Acyltransferase</keyword>
<feature type="domain" description="Acyltransferase 3" evidence="2">
    <location>
        <begin position="8"/>
        <end position="346"/>
    </location>
</feature>
<name>A0ABT1W7B3_9PROT</name>
<evidence type="ECO:0000259" key="2">
    <source>
        <dbReference type="Pfam" id="PF01757"/>
    </source>
</evidence>
<feature type="transmembrane region" description="Helical" evidence="1">
    <location>
        <begin position="210"/>
        <end position="230"/>
    </location>
</feature>
<feature type="transmembrane region" description="Helical" evidence="1">
    <location>
        <begin position="264"/>
        <end position="283"/>
    </location>
</feature>
<keyword evidence="1" id="KW-0812">Transmembrane</keyword>
<keyword evidence="4" id="KW-1185">Reference proteome</keyword>
<sequence length="372" mass="40453">MSVGSRDPWIDMLRGVSILLVLLHHFSIAYHLPQSPLGWLFTPDAVRAVVRNGNYGVTMFFVISGFLITSNALRRWGTLSAVRASSFYRLRVARIAPCLLLLLAIVAILSACGLRMFQTGHAENGAPVSPWLVYAAALGFWMNVLIVHYGWVNYALGVLWSLSVEEVFYLTFPLLCLLRRPAIIATIWCVVILAAPFWRAAHQDDLESYLYAFPAAADGIAIGCLAAMAAARMGDARRIPGALRLLAAVLMAILYLSASIGRTNIWGVTAMAVGTAILLLPRGSRAGQGGARTGWLRWLGRQSYELYLFHLVVLALLRSTWAPAQANGTAVMVLLGVYLVLCALLAAAIARFVAEPANAAIRRFGTMRIVAA</sequence>
<protein>
    <submittedName>
        <fullName evidence="3">Acyltransferase</fullName>
    </submittedName>
</protein>
<reference evidence="3 4" key="1">
    <citation type="submission" date="2022-06" db="EMBL/GenBank/DDBJ databases">
        <title>Endosaccharibacter gen. nov., sp. nov., endophytic bacteria isolated from sugarcane.</title>
        <authorList>
            <person name="Pitiwittayakul N."/>
            <person name="Yukphan P."/>
            <person name="Charoenyingcharoen P."/>
            <person name="Tanasupawat S."/>
        </authorList>
    </citation>
    <scope>NUCLEOTIDE SEQUENCE [LARGE SCALE GENOMIC DNA]</scope>
    <source>
        <strain evidence="3 4">KSS8</strain>
    </source>
</reference>